<feature type="region of interest" description="Disordered" evidence="1">
    <location>
        <begin position="1"/>
        <end position="63"/>
    </location>
</feature>
<accession>A0ABC7ZJM3</accession>
<name>A0ABC7ZJM3_MYCGT</name>
<feature type="compositionally biased region" description="Polar residues" evidence="1">
    <location>
        <begin position="31"/>
        <end position="43"/>
    </location>
</feature>
<protein>
    <submittedName>
        <fullName evidence="2">MgPa adhesin</fullName>
    </submittedName>
</protein>
<reference evidence="2 3" key="1">
    <citation type="journal article" date="2012" name="J. Bacteriol.">
        <title>Draft Genome Sequences of Four Axenic Mycoplasma genitalium Strains Isolated from Denmark, Japan, and Australia.</title>
        <authorList>
            <person name="McGowin C.L."/>
            <person name="Ma L."/>
            <person name="Jensen J.S."/>
            <person name="Mancuso M.M."/>
            <person name="Hamasuna R."/>
            <person name="Adegboye D."/>
            <person name="Martin D.H."/>
        </authorList>
    </citation>
    <scope>NUCLEOTIDE SEQUENCE [LARGE SCALE GENOMIC DNA]</scope>
    <source>
        <strain evidence="2 3">M6320</strain>
    </source>
</reference>
<evidence type="ECO:0000256" key="1">
    <source>
        <dbReference type="SAM" id="MobiDB-lite"/>
    </source>
</evidence>
<evidence type="ECO:0000313" key="2">
    <source>
        <dbReference type="EMBL" id="AFQ04011.1"/>
    </source>
</evidence>
<gene>
    <name evidence="2" type="ORF">CM1_01145</name>
</gene>
<dbReference type="EMBL" id="CP003772">
    <property type="protein sequence ID" value="AFQ04011.1"/>
    <property type="molecule type" value="Genomic_DNA"/>
</dbReference>
<dbReference type="KEGG" id="mgx:CM1_01145"/>
<dbReference type="Proteomes" id="UP000005254">
    <property type="component" value="Chromosome"/>
</dbReference>
<proteinExistence type="predicted"/>
<evidence type="ECO:0000313" key="3">
    <source>
        <dbReference type="Proteomes" id="UP000005254"/>
    </source>
</evidence>
<organism evidence="2 3">
    <name type="scientific">Mycoplasmoides genitalium M6320</name>
    <dbReference type="NCBI Taxonomy" id="662945"/>
    <lineage>
        <taxon>Bacteria</taxon>
        <taxon>Bacillati</taxon>
        <taxon>Mycoplasmatota</taxon>
        <taxon>Mycoplasmoidales</taxon>
        <taxon>Mycoplasmoidaceae</taxon>
        <taxon>Mycoplasmoides</taxon>
    </lineage>
</organism>
<dbReference type="AlphaFoldDB" id="A0ABC7ZJM3"/>
<feature type="compositionally biased region" description="Low complexity" evidence="1">
    <location>
        <begin position="49"/>
        <end position="60"/>
    </location>
</feature>
<sequence length="151" mass="16594">MFTPGSTPDIWTGAGYRKQGNNNGIPFDNVKPSNGSTPFNPNSDDNKVTSGSSSKTTTYTHLPNSISPTSDWINALTFTNKNNPQRNQLLLRALLGTIPVLINKSGTGDQFNKDSEQQWNETEKLDGNLPGFGEVNGGFYQLNKNLLAYFY</sequence>